<keyword evidence="1" id="KW-0175">Coiled coil</keyword>
<sequence>MKKLAGRQHAWEQGAAPLLSASLKLNRVREVAAHVSLWGNQGRASTSVDIGGSKKNRCFRIVQQAEDFGTFESGRKAPSLEGFLQAFVMNAVETLLELMVDRVKGQVEIRGLFEDLGKKIDDLAGRAAALEEEVGELRVAVEENKEQIRYLKEGETGVMAKMESLENNLRRNNLRFLRVLEGLEEGDLKGFMARLIKQEEIVTEVKEVKKDVRKLRQQVDSLEQTQDACEEDLDYHRHKLFVLQDKNLELQYHLEDLKNQSQRSL</sequence>
<organism evidence="2 3">
    <name type="scientific">Pleurodeles waltl</name>
    <name type="common">Iberian ribbed newt</name>
    <dbReference type="NCBI Taxonomy" id="8319"/>
    <lineage>
        <taxon>Eukaryota</taxon>
        <taxon>Metazoa</taxon>
        <taxon>Chordata</taxon>
        <taxon>Craniata</taxon>
        <taxon>Vertebrata</taxon>
        <taxon>Euteleostomi</taxon>
        <taxon>Amphibia</taxon>
        <taxon>Batrachia</taxon>
        <taxon>Caudata</taxon>
        <taxon>Salamandroidea</taxon>
        <taxon>Salamandridae</taxon>
        <taxon>Pleurodelinae</taxon>
        <taxon>Pleurodeles</taxon>
    </lineage>
</organism>
<evidence type="ECO:0000313" key="2">
    <source>
        <dbReference type="EMBL" id="KAJ1127845.1"/>
    </source>
</evidence>
<comment type="caution">
    <text evidence="2">The sequence shown here is derived from an EMBL/GenBank/DDBJ whole genome shotgun (WGS) entry which is preliminary data.</text>
</comment>
<proteinExistence type="predicted"/>
<keyword evidence="3" id="KW-1185">Reference proteome</keyword>
<gene>
    <name evidence="2" type="ORF">NDU88_006238</name>
</gene>
<dbReference type="AlphaFoldDB" id="A0AAV7PI89"/>
<evidence type="ECO:0000313" key="3">
    <source>
        <dbReference type="Proteomes" id="UP001066276"/>
    </source>
</evidence>
<accession>A0AAV7PI89</accession>
<reference evidence="2" key="1">
    <citation type="journal article" date="2022" name="bioRxiv">
        <title>Sequencing and chromosome-scale assembly of the giantPleurodeles waltlgenome.</title>
        <authorList>
            <person name="Brown T."/>
            <person name="Elewa A."/>
            <person name="Iarovenko S."/>
            <person name="Subramanian E."/>
            <person name="Araus A.J."/>
            <person name="Petzold A."/>
            <person name="Susuki M."/>
            <person name="Suzuki K.-i.T."/>
            <person name="Hayashi T."/>
            <person name="Toyoda A."/>
            <person name="Oliveira C."/>
            <person name="Osipova E."/>
            <person name="Leigh N.D."/>
            <person name="Simon A."/>
            <person name="Yun M.H."/>
        </authorList>
    </citation>
    <scope>NUCLEOTIDE SEQUENCE</scope>
    <source>
        <strain evidence="2">20211129_DDA</strain>
        <tissue evidence="2">Liver</tissue>
    </source>
</reference>
<feature type="coiled-coil region" evidence="1">
    <location>
        <begin position="113"/>
        <end position="147"/>
    </location>
</feature>
<feature type="coiled-coil region" evidence="1">
    <location>
        <begin position="198"/>
        <end position="232"/>
    </location>
</feature>
<protein>
    <submittedName>
        <fullName evidence="2">Uncharacterized protein</fullName>
    </submittedName>
</protein>
<dbReference type="Proteomes" id="UP001066276">
    <property type="component" value="Chromosome 7"/>
</dbReference>
<dbReference type="EMBL" id="JANPWB010000011">
    <property type="protein sequence ID" value="KAJ1127845.1"/>
    <property type="molecule type" value="Genomic_DNA"/>
</dbReference>
<name>A0AAV7PI89_PLEWA</name>
<evidence type="ECO:0000256" key="1">
    <source>
        <dbReference type="SAM" id="Coils"/>
    </source>
</evidence>